<dbReference type="EMBL" id="CP018191">
    <property type="protein sequence ID" value="APH53642.1"/>
    <property type="molecule type" value="Genomic_DNA"/>
</dbReference>
<dbReference type="PANTHER" id="PTHR43499">
    <property type="entry name" value="ABC TRANSPORTER I FAMILY MEMBER 1"/>
    <property type="match status" value="1"/>
</dbReference>
<sequence>MQGCRQRESDKICTRDGRGRMLTARGLAVFRAERLVFRDLDFSLAPATLRPAGEGAQDALTLIGPNGSGKSTLLRLLAGFVRPAAGTVWWQEEPLPADPADRARIVTYIGHQDAVKPGLTAAENLLFDAAWHPRGRRREAISNALEAVGLSALSALPGRMLSAGQKRRLALSRLMLRETPVWLLDEPTLGLDDASIALFGDMLRAHRARGGVVMAATHVPLPLPGAGVLSLHPHALAAEAGETAIEGGRDEWDGDDWMIMS</sequence>
<dbReference type="Proteomes" id="UP000182373">
    <property type="component" value="Chromosome"/>
</dbReference>
<organism evidence="8 9">
    <name type="scientific">Granulibacter bethesdensis</name>
    <dbReference type="NCBI Taxonomy" id="364410"/>
    <lineage>
        <taxon>Bacteria</taxon>
        <taxon>Pseudomonadati</taxon>
        <taxon>Pseudomonadota</taxon>
        <taxon>Alphaproteobacteria</taxon>
        <taxon>Acetobacterales</taxon>
        <taxon>Acetobacteraceae</taxon>
        <taxon>Granulibacter</taxon>
    </lineage>
</organism>
<dbReference type="SMART" id="SM00382">
    <property type="entry name" value="AAA"/>
    <property type="match status" value="1"/>
</dbReference>
<dbReference type="GO" id="GO:0016887">
    <property type="term" value="F:ATP hydrolysis activity"/>
    <property type="evidence" value="ECO:0007669"/>
    <property type="project" value="InterPro"/>
</dbReference>
<dbReference type="SUPFAM" id="SSF52540">
    <property type="entry name" value="P-loop containing nucleoside triphosphate hydrolases"/>
    <property type="match status" value="1"/>
</dbReference>
<dbReference type="PROSITE" id="PS50893">
    <property type="entry name" value="ABC_TRANSPORTER_2"/>
    <property type="match status" value="1"/>
</dbReference>
<dbReference type="PANTHER" id="PTHR43499:SF1">
    <property type="entry name" value="ABC TRANSPORTER I FAMILY MEMBER 1"/>
    <property type="match status" value="1"/>
</dbReference>
<name>A0AAC9P7M0_9PROT</name>
<dbReference type="NCBIfam" id="TIGR01189">
    <property type="entry name" value="ccmA"/>
    <property type="match status" value="1"/>
</dbReference>
<evidence type="ECO:0000256" key="4">
    <source>
        <dbReference type="ARBA" id="ARBA00022840"/>
    </source>
</evidence>
<keyword evidence="8" id="KW-0378">Hydrolase</keyword>
<dbReference type="GO" id="GO:0005524">
    <property type="term" value="F:ATP binding"/>
    <property type="evidence" value="ECO:0007669"/>
    <property type="project" value="UniProtKB-KW"/>
</dbReference>
<keyword evidence="6" id="KW-0472">Membrane</keyword>
<keyword evidence="3" id="KW-0201">Cytochrome c-type biogenesis</keyword>
<accession>A0AAC9P7M0</accession>
<dbReference type="InterPro" id="IPR017871">
    <property type="entry name" value="ABC_transporter-like_CS"/>
</dbReference>
<keyword evidence="2" id="KW-0547">Nucleotide-binding</keyword>
<evidence type="ECO:0000256" key="5">
    <source>
        <dbReference type="ARBA" id="ARBA00022967"/>
    </source>
</evidence>
<keyword evidence="1" id="KW-0813">Transport</keyword>
<dbReference type="EC" id="3.6.3.41" evidence="8"/>
<evidence type="ECO:0000313" key="8">
    <source>
        <dbReference type="EMBL" id="APH53642.1"/>
    </source>
</evidence>
<dbReference type="GO" id="GO:0022857">
    <property type="term" value="F:transmembrane transporter activity"/>
    <property type="evidence" value="ECO:0007669"/>
    <property type="project" value="InterPro"/>
</dbReference>
<evidence type="ECO:0000256" key="2">
    <source>
        <dbReference type="ARBA" id="ARBA00022741"/>
    </source>
</evidence>
<evidence type="ECO:0000313" key="9">
    <source>
        <dbReference type="Proteomes" id="UP000182373"/>
    </source>
</evidence>
<dbReference type="InterPro" id="IPR005895">
    <property type="entry name" value="ABC_transptr_haem_export_CcmA"/>
</dbReference>
<dbReference type="AlphaFoldDB" id="A0AAC9P7M0"/>
<dbReference type="InterPro" id="IPR003593">
    <property type="entry name" value="AAA+_ATPase"/>
</dbReference>
<dbReference type="Gene3D" id="3.40.50.300">
    <property type="entry name" value="P-loop containing nucleotide triphosphate hydrolases"/>
    <property type="match status" value="1"/>
</dbReference>
<dbReference type="InterPro" id="IPR027417">
    <property type="entry name" value="P-loop_NTPase"/>
</dbReference>
<evidence type="ECO:0000256" key="3">
    <source>
        <dbReference type="ARBA" id="ARBA00022748"/>
    </source>
</evidence>
<dbReference type="PROSITE" id="PS00211">
    <property type="entry name" value="ABC_TRANSPORTER_1"/>
    <property type="match status" value="1"/>
</dbReference>
<evidence type="ECO:0000256" key="1">
    <source>
        <dbReference type="ARBA" id="ARBA00022448"/>
    </source>
</evidence>
<keyword evidence="4" id="KW-0067">ATP-binding</keyword>
<protein>
    <submittedName>
        <fullName evidence="8">Heme exporter protein A</fullName>
        <ecNumber evidence="8">3.6.3.41</ecNumber>
    </submittedName>
</protein>
<proteinExistence type="predicted"/>
<dbReference type="InterPro" id="IPR003439">
    <property type="entry name" value="ABC_transporter-like_ATP-bd"/>
</dbReference>
<evidence type="ECO:0000256" key="6">
    <source>
        <dbReference type="ARBA" id="ARBA00023136"/>
    </source>
</evidence>
<feature type="domain" description="ABC transporter" evidence="7">
    <location>
        <begin position="22"/>
        <end position="258"/>
    </location>
</feature>
<reference evidence="9" key="1">
    <citation type="submission" date="2016-11" db="EMBL/GenBank/DDBJ databases">
        <title>Comparative genomic and phenotypic analysis of Granulibacter bethesdensis clinical isolates from patients with chronic granulomatous disease.</title>
        <authorList>
            <person name="Zarember K.A."/>
            <person name="Porcella S.F."/>
            <person name="Chu J."/>
            <person name="Ding L."/>
            <person name="Dahlstrom E."/>
            <person name="Barbian K."/>
            <person name="Martens C."/>
            <person name="Sykora L."/>
            <person name="Kramer S."/>
            <person name="Pettinato A.M."/>
            <person name="Hong H."/>
            <person name="Wald G."/>
            <person name="Berg L.J."/>
            <person name="Rogge L.S."/>
            <person name="Greenberg D.E."/>
            <person name="Falcone E.L."/>
            <person name="Neves J.F."/>
            <person name="Simoes M.J."/>
            <person name="Casal M."/>
            <person name="Rodriguez-Lopez F.C."/>
            <person name="Zelazny A."/>
            <person name="Gallin J.I."/>
            <person name="Holland S.M."/>
        </authorList>
    </citation>
    <scope>NUCLEOTIDE SEQUENCE [LARGE SCALE GENOMIC DNA]</scope>
    <source>
        <strain evidence="9">NIH9.1</strain>
    </source>
</reference>
<evidence type="ECO:0000259" key="7">
    <source>
        <dbReference type="PROSITE" id="PS50893"/>
    </source>
</evidence>
<gene>
    <name evidence="8" type="ORF">GbCGDNIH9_0405</name>
</gene>
<dbReference type="Pfam" id="PF00005">
    <property type="entry name" value="ABC_tran"/>
    <property type="match status" value="1"/>
</dbReference>
<keyword evidence="5" id="KW-1278">Translocase</keyword>
<dbReference type="GO" id="GO:0017004">
    <property type="term" value="P:cytochrome complex assembly"/>
    <property type="evidence" value="ECO:0007669"/>
    <property type="project" value="UniProtKB-KW"/>
</dbReference>